<keyword evidence="4" id="KW-1185">Reference proteome</keyword>
<name>A0ABT5YZ34_9ACTN</name>
<proteinExistence type="predicted"/>
<gene>
    <name evidence="3" type="ORF">P2L57_14390</name>
</gene>
<organism evidence="3 4">
    <name type="scientific">Streptantibioticus ferralitis</name>
    <dbReference type="NCBI Taxonomy" id="236510"/>
    <lineage>
        <taxon>Bacteria</taxon>
        <taxon>Bacillati</taxon>
        <taxon>Actinomycetota</taxon>
        <taxon>Actinomycetes</taxon>
        <taxon>Kitasatosporales</taxon>
        <taxon>Streptomycetaceae</taxon>
        <taxon>Streptantibioticus</taxon>
    </lineage>
</organism>
<evidence type="ECO:0000313" key="3">
    <source>
        <dbReference type="EMBL" id="MDF2256864.1"/>
    </source>
</evidence>
<evidence type="ECO:0000313" key="4">
    <source>
        <dbReference type="Proteomes" id="UP001220022"/>
    </source>
</evidence>
<feature type="signal peptide" evidence="2">
    <location>
        <begin position="1"/>
        <end position="27"/>
    </location>
</feature>
<feature type="chain" id="PRO_5046351121" description="Secreted protein" evidence="2">
    <location>
        <begin position="28"/>
        <end position="111"/>
    </location>
</feature>
<dbReference type="RefSeq" id="WP_275813860.1">
    <property type="nucleotide sequence ID" value="NZ_BAAANM010000003.1"/>
</dbReference>
<protein>
    <recommendedName>
        <fullName evidence="5">Secreted protein</fullName>
    </recommendedName>
</protein>
<reference evidence="3 4" key="1">
    <citation type="submission" date="2023-03" db="EMBL/GenBank/DDBJ databases">
        <title>Draft genome sequence of type strain Streptomyces ferralitis JCM 14344.</title>
        <authorList>
            <person name="Klaysubun C."/>
            <person name="Duangmal K."/>
        </authorList>
    </citation>
    <scope>NUCLEOTIDE SEQUENCE [LARGE SCALE GENOMIC DNA]</scope>
    <source>
        <strain evidence="3 4">JCM 14344</strain>
    </source>
</reference>
<evidence type="ECO:0000256" key="2">
    <source>
        <dbReference type="SAM" id="SignalP"/>
    </source>
</evidence>
<comment type="caution">
    <text evidence="3">The sequence shown here is derived from an EMBL/GenBank/DDBJ whole genome shotgun (WGS) entry which is preliminary data.</text>
</comment>
<dbReference type="EMBL" id="JARHTQ010000008">
    <property type="protein sequence ID" value="MDF2256864.1"/>
    <property type="molecule type" value="Genomic_DNA"/>
</dbReference>
<keyword evidence="2" id="KW-0732">Signal</keyword>
<accession>A0ABT5YZ34</accession>
<dbReference type="Proteomes" id="UP001220022">
    <property type="component" value="Unassembled WGS sequence"/>
</dbReference>
<evidence type="ECO:0008006" key="5">
    <source>
        <dbReference type="Google" id="ProtNLM"/>
    </source>
</evidence>
<sequence>MRRYPRTAALLLAAAIAPAATPSAAHAVPGADSPSGAAPGTQCRTQIRGSAGTAVCHNPDPAVVHVRLHIVCRRWWDPATDTRPVPVGPAQTVTLTGRCWKEIRSVWITRG</sequence>
<evidence type="ECO:0000256" key="1">
    <source>
        <dbReference type="SAM" id="MobiDB-lite"/>
    </source>
</evidence>
<feature type="region of interest" description="Disordered" evidence="1">
    <location>
        <begin position="23"/>
        <end position="44"/>
    </location>
</feature>